<evidence type="ECO:0000259" key="1">
    <source>
        <dbReference type="SMART" id="SM00829"/>
    </source>
</evidence>
<dbReference type="InterPro" id="IPR052733">
    <property type="entry name" value="Chloroplast_QOR"/>
</dbReference>
<keyword evidence="3" id="KW-1185">Reference proteome</keyword>
<name>A0A150X9N7_9BACT</name>
<evidence type="ECO:0000313" key="3">
    <source>
        <dbReference type="Proteomes" id="UP000075615"/>
    </source>
</evidence>
<dbReference type="AlphaFoldDB" id="A0A150X9N7"/>
<dbReference type="SUPFAM" id="SSF51735">
    <property type="entry name" value="NAD(P)-binding Rossmann-fold domains"/>
    <property type="match status" value="1"/>
</dbReference>
<dbReference type="EMBL" id="LRDB01000045">
    <property type="protein sequence ID" value="KYG75372.1"/>
    <property type="molecule type" value="Genomic_DNA"/>
</dbReference>
<dbReference type="InterPro" id="IPR011032">
    <property type="entry name" value="GroES-like_sf"/>
</dbReference>
<dbReference type="InterPro" id="IPR013154">
    <property type="entry name" value="ADH-like_N"/>
</dbReference>
<evidence type="ECO:0000313" key="2">
    <source>
        <dbReference type="EMBL" id="KYG75372.1"/>
    </source>
</evidence>
<feature type="domain" description="Enoyl reductase (ER)" evidence="1">
    <location>
        <begin position="10"/>
        <end position="321"/>
    </location>
</feature>
<accession>A0A150X9N7</accession>
<dbReference type="PANTHER" id="PTHR44013:SF1">
    <property type="entry name" value="ZINC-TYPE ALCOHOL DEHYDROGENASE-LIKE PROTEIN C16A3.02C"/>
    <property type="match status" value="1"/>
</dbReference>
<gene>
    <name evidence="2" type="ORF">AWN68_07430</name>
</gene>
<dbReference type="InterPro" id="IPR036291">
    <property type="entry name" value="NAD(P)-bd_dom_sf"/>
</dbReference>
<comment type="caution">
    <text evidence="2">The sequence shown here is derived from an EMBL/GenBank/DDBJ whole genome shotgun (WGS) entry which is preliminary data.</text>
</comment>
<organism evidence="2 3">
    <name type="scientific">Roseivirga echinicomitans</name>
    <dbReference type="NCBI Taxonomy" id="296218"/>
    <lineage>
        <taxon>Bacteria</taxon>
        <taxon>Pseudomonadati</taxon>
        <taxon>Bacteroidota</taxon>
        <taxon>Cytophagia</taxon>
        <taxon>Cytophagales</taxon>
        <taxon>Roseivirgaceae</taxon>
        <taxon>Roseivirga</taxon>
    </lineage>
</organism>
<dbReference type="Gene3D" id="3.40.50.720">
    <property type="entry name" value="NAD(P)-binding Rossmann-like Domain"/>
    <property type="match status" value="1"/>
</dbReference>
<dbReference type="InterPro" id="IPR020843">
    <property type="entry name" value="ER"/>
</dbReference>
<dbReference type="CDD" id="cd08267">
    <property type="entry name" value="MDR1"/>
    <property type="match status" value="1"/>
</dbReference>
<dbReference type="Pfam" id="PF13602">
    <property type="entry name" value="ADH_zinc_N_2"/>
    <property type="match status" value="1"/>
</dbReference>
<reference evidence="2 3" key="1">
    <citation type="submission" date="2016-01" db="EMBL/GenBank/DDBJ databases">
        <title>Genome sequencing of Roseivirga echinicomitans KMM 6058.</title>
        <authorList>
            <person name="Selvaratnam C."/>
            <person name="Thevarajoo S."/>
            <person name="Goh K.M."/>
            <person name="Ee R."/>
            <person name="Chan K.-G."/>
            <person name="Chong C.S."/>
        </authorList>
    </citation>
    <scope>NUCLEOTIDE SEQUENCE [LARGE SCALE GENOMIC DNA]</scope>
    <source>
        <strain evidence="2 3">KMM 6058</strain>
    </source>
</reference>
<dbReference type="STRING" id="296218.AWN68_07430"/>
<proteinExistence type="predicted"/>
<dbReference type="SMART" id="SM00829">
    <property type="entry name" value="PKS_ER"/>
    <property type="match status" value="1"/>
</dbReference>
<dbReference type="OrthoDB" id="648910at2"/>
<protein>
    <submittedName>
        <fullName evidence="2">Zn-dependent oxidoreductase</fullName>
    </submittedName>
</protein>
<dbReference type="Gene3D" id="3.90.180.10">
    <property type="entry name" value="Medium-chain alcohol dehydrogenases, catalytic domain"/>
    <property type="match status" value="1"/>
</dbReference>
<dbReference type="SUPFAM" id="SSF50129">
    <property type="entry name" value="GroES-like"/>
    <property type="match status" value="1"/>
</dbReference>
<dbReference type="Proteomes" id="UP000075615">
    <property type="component" value="Unassembled WGS sequence"/>
</dbReference>
<sequence>MKAIEYHTYGSPEVLQIVEREIPTPKDNEILVKVFATTVTATEATFRQGKPYFSRLFTGLTKPKIKTLGEELAGEVIKTGKAVTLFKKGDRIFGTAGPTFGANAEYITLPEDAVIVPLPSNLNYEESASACDGFLTALPFLRDTGKIKQGQKVLIYGASGSVGSSAIQVAKYYGAEVTGVCSTTNLELVSSLGADHVIDYKNEDFTKNGQQYDIIFDAVGKTTFSKAKNALKKEGRFLEAGIGLNVFGHVLITALFGKKKALIAATGLRPPVERTKDLHLLRSLLEEGRIKPVIDKTYSLSKIAEAHRYVDQGHKRGNVVIRVV</sequence>
<dbReference type="GO" id="GO:0016491">
    <property type="term" value="F:oxidoreductase activity"/>
    <property type="evidence" value="ECO:0007669"/>
    <property type="project" value="InterPro"/>
</dbReference>
<dbReference type="Pfam" id="PF08240">
    <property type="entry name" value="ADH_N"/>
    <property type="match status" value="1"/>
</dbReference>
<dbReference type="RefSeq" id="WP_068416625.1">
    <property type="nucleotide sequence ID" value="NZ_LRDB01000045.1"/>
</dbReference>
<dbReference type="PANTHER" id="PTHR44013">
    <property type="entry name" value="ZINC-TYPE ALCOHOL DEHYDROGENASE-LIKE PROTEIN C16A3.02C"/>
    <property type="match status" value="1"/>
</dbReference>